<evidence type="ECO:0000256" key="1">
    <source>
        <dbReference type="ARBA" id="ARBA00006773"/>
    </source>
</evidence>
<accession>A0A2N1PQV2</accession>
<evidence type="ECO:0000256" key="4">
    <source>
        <dbReference type="ARBA" id="ARBA00023211"/>
    </source>
</evidence>
<sequence length="590" mass="63691">MKGYFHFMKRDTLIAETTATKAEIAEMAGIDWTNYSETVDGIVSGMIADPVGYRVFKGGLLIRDGFIESVLSEEEVYSRGNSGESIMEVGWILPGLVDSHIHVESSMLSPWEFSRRATACGTVSCVCDPHEISNVLGIHGVEYMHREGEKTPMKFIFGAPSCVPATPFDSCAQPIEVEQIEYLFDETGLTFLGEMMNFPGVLNRDKGVMKKINAALSRGLPVDGHCPGLSGSDLEKYFGSGITTDHECFTLEEAKEKIFLGMKIQIREGSAVRNFEELIPLAFENADSCMFCSDDRHPEDLMKGHINLLVGRGLEKGIPILDLLKMASLNPVLHYRIPMGMLQQGDSADFITVSSLEEFIPDMTVISGRIVARSGESLMPCMISGNCPAGNSPPFVTAEELVCIPDSGRASEFPVIVVIPDQIVTAGATVDLVPGVPLQSDVSSDTLLIGVIDRYGKSRPGLGLVRGFGLKKGAIASTVCHDSHNLIFVSADIPSALAVINGLAESGGGIAVAQDGRLLELLPLPIAGLMSEDSCEDVAEIYEALELLAKKLGTSLQAPFMTLSFMALLVIPSLKIGPMGPFDVKRFTWV</sequence>
<feature type="domain" description="Adenine deaminase C-terminal" evidence="8">
    <location>
        <begin position="437"/>
        <end position="587"/>
    </location>
</feature>
<dbReference type="GO" id="GO:0000034">
    <property type="term" value="F:adenine deaminase activity"/>
    <property type="evidence" value="ECO:0007669"/>
    <property type="project" value="UniProtKB-UniRule"/>
</dbReference>
<dbReference type="GO" id="GO:0006146">
    <property type="term" value="P:adenine catabolic process"/>
    <property type="evidence" value="ECO:0007669"/>
    <property type="project" value="InterPro"/>
</dbReference>
<dbReference type="Pfam" id="PF13382">
    <property type="entry name" value="Adenine_deam_C"/>
    <property type="match status" value="1"/>
</dbReference>
<dbReference type="NCBIfam" id="TIGR01178">
    <property type="entry name" value="ade"/>
    <property type="match status" value="1"/>
</dbReference>
<evidence type="ECO:0000259" key="8">
    <source>
        <dbReference type="Pfam" id="PF13382"/>
    </source>
</evidence>
<proteinExistence type="inferred from homology"/>
<evidence type="ECO:0000313" key="9">
    <source>
        <dbReference type="EMBL" id="PKK90721.1"/>
    </source>
</evidence>
<dbReference type="InterPro" id="IPR006679">
    <property type="entry name" value="Adenine_deam"/>
</dbReference>
<dbReference type="InterPro" id="IPR011059">
    <property type="entry name" value="Metal-dep_hydrolase_composite"/>
</dbReference>
<dbReference type="EC" id="3.5.4.2" evidence="2 6"/>
<dbReference type="PANTHER" id="PTHR11113">
    <property type="entry name" value="N-ACETYLGLUCOSAMINE-6-PHOSPHATE DEACETYLASE"/>
    <property type="match status" value="1"/>
</dbReference>
<comment type="catalytic activity">
    <reaction evidence="5 6">
        <text>adenine + H2O + H(+) = hypoxanthine + NH4(+)</text>
        <dbReference type="Rhea" id="RHEA:23688"/>
        <dbReference type="ChEBI" id="CHEBI:15377"/>
        <dbReference type="ChEBI" id="CHEBI:15378"/>
        <dbReference type="ChEBI" id="CHEBI:16708"/>
        <dbReference type="ChEBI" id="CHEBI:17368"/>
        <dbReference type="ChEBI" id="CHEBI:28938"/>
        <dbReference type="EC" id="3.5.4.2"/>
    </reaction>
</comment>
<evidence type="ECO:0000256" key="6">
    <source>
        <dbReference type="HAMAP-Rule" id="MF_01518"/>
    </source>
</evidence>
<keyword evidence="4 6" id="KW-0464">Manganese</keyword>
<dbReference type="HAMAP" id="MF_01518">
    <property type="entry name" value="Adenine_deamin"/>
    <property type="match status" value="1"/>
</dbReference>
<dbReference type="InterPro" id="IPR026912">
    <property type="entry name" value="Adenine_deam_C"/>
</dbReference>
<reference evidence="9 10" key="1">
    <citation type="journal article" date="2017" name="ISME J.">
        <title>Potential for microbial H2 and metal transformations associated with novel bacteria and archaea in deep terrestrial subsurface sediments.</title>
        <authorList>
            <person name="Hernsdorf A.W."/>
            <person name="Amano Y."/>
            <person name="Miyakawa K."/>
            <person name="Ise K."/>
            <person name="Suzuki Y."/>
            <person name="Anantharaman K."/>
            <person name="Probst A."/>
            <person name="Burstein D."/>
            <person name="Thomas B.C."/>
            <person name="Banfield J.F."/>
        </authorList>
    </citation>
    <scope>NUCLEOTIDE SEQUENCE [LARGE SCALE GENOMIC DNA]</scope>
    <source>
        <strain evidence="9">HGW-Wallbacteria-1</strain>
    </source>
</reference>
<evidence type="ECO:0000259" key="7">
    <source>
        <dbReference type="Pfam" id="PF01979"/>
    </source>
</evidence>
<comment type="caution">
    <text evidence="9">The sequence shown here is derived from an EMBL/GenBank/DDBJ whole genome shotgun (WGS) entry which is preliminary data.</text>
</comment>
<evidence type="ECO:0000256" key="5">
    <source>
        <dbReference type="ARBA" id="ARBA00047720"/>
    </source>
</evidence>
<protein>
    <recommendedName>
        <fullName evidence="2 6">Adenine deaminase</fullName>
        <shortName evidence="6">Adenase</shortName>
        <shortName evidence="6">Adenine aminase</shortName>
        <ecNumber evidence="2 6">3.5.4.2</ecNumber>
    </recommendedName>
</protein>
<dbReference type="InterPro" id="IPR006680">
    <property type="entry name" value="Amidohydro-rel"/>
</dbReference>
<dbReference type="EMBL" id="PGXC01000004">
    <property type="protein sequence ID" value="PKK90721.1"/>
    <property type="molecule type" value="Genomic_DNA"/>
</dbReference>
<gene>
    <name evidence="6 9" type="primary">ade</name>
    <name evidence="9" type="ORF">CVV64_07530</name>
</gene>
<dbReference type="Proteomes" id="UP000233256">
    <property type="component" value="Unassembled WGS sequence"/>
</dbReference>
<dbReference type="PANTHER" id="PTHR11113:SF2">
    <property type="entry name" value="ADENINE DEAMINASE"/>
    <property type="match status" value="1"/>
</dbReference>
<name>A0A2N1PQV2_9BACT</name>
<feature type="domain" description="Amidohydrolase-related" evidence="7">
    <location>
        <begin position="91"/>
        <end position="371"/>
    </location>
</feature>
<dbReference type="InterPro" id="IPR032466">
    <property type="entry name" value="Metal_Hydrolase"/>
</dbReference>
<comment type="cofactor">
    <cofactor evidence="6">
        <name>Mn(2+)</name>
        <dbReference type="ChEBI" id="CHEBI:29035"/>
    </cofactor>
</comment>
<dbReference type="Gene3D" id="3.20.20.140">
    <property type="entry name" value="Metal-dependent hydrolases"/>
    <property type="match status" value="1"/>
</dbReference>
<dbReference type="AlphaFoldDB" id="A0A2N1PQV2"/>
<evidence type="ECO:0000256" key="2">
    <source>
        <dbReference type="ARBA" id="ARBA00012782"/>
    </source>
</evidence>
<dbReference type="Pfam" id="PF01979">
    <property type="entry name" value="Amidohydro_1"/>
    <property type="match status" value="1"/>
</dbReference>
<evidence type="ECO:0000313" key="10">
    <source>
        <dbReference type="Proteomes" id="UP000233256"/>
    </source>
</evidence>
<organism evidence="9 10">
    <name type="scientific">Candidatus Wallbacteria bacterium HGW-Wallbacteria-1</name>
    <dbReference type="NCBI Taxonomy" id="2013854"/>
    <lineage>
        <taxon>Bacteria</taxon>
        <taxon>Candidatus Walliibacteriota</taxon>
    </lineage>
</organism>
<evidence type="ECO:0000256" key="3">
    <source>
        <dbReference type="ARBA" id="ARBA00022801"/>
    </source>
</evidence>
<comment type="similarity">
    <text evidence="1 6">Belongs to the metallo-dependent hydrolases superfamily. Adenine deaminase family.</text>
</comment>
<dbReference type="SUPFAM" id="SSF51556">
    <property type="entry name" value="Metallo-dependent hydrolases"/>
    <property type="match status" value="1"/>
</dbReference>
<keyword evidence="3 6" id="KW-0378">Hydrolase</keyword>
<dbReference type="SUPFAM" id="SSF51338">
    <property type="entry name" value="Composite domain of metallo-dependent hydrolases"/>
    <property type="match status" value="1"/>
</dbReference>